<comment type="caution">
    <text evidence="2">The sequence shown here is derived from an EMBL/GenBank/DDBJ whole genome shotgun (WGS) entry which is preliminary data.</text>
</comment>
<dbReference type="InterPro" id="IPR011992">
    <property type="entry name" value="EF-hand-dom_pair"/>
</dbReference>
<evidence type="ECO:0000313" key="3">
    <source>
        <dbReference type="Proteomes" id="UP001632037"/>
    </source>
</evidence>
<dbReference type="InterPro" id="IPR002048">
    <property type="entry name" value="EF_hand_dom"/>
</dbReference>
<reference evidence="2 3" key="1">
    <citation type="submission" date="2024-09" db="EMBL/GenBank/DDBJ databases">
        <title>Genome sequencing and assembly of Phytophthora oleae, isolate VK10A, causative agent of rot of olive drupes.</title>
        <authorList>
            <person name="Conti Taguali S."/>
            <person name="Riolo M."/>
            <person name="La Spada F."/>
            <person name="Cacciola S.O."/>
            <person name="Dionisio G."/>
        </authorList>
    </citation>
    <scope>NUCLEOTIDE SEQUENCE [LARGE SCALE GENOMIC DNA]</scope>
    <source>
        <strain evidence="2 3">VK10A</strain>
    </source>
</reference>
<gene>
    <name evidence="2" type="ORF">V7S43_006351</name>
</gene>
<feature type="domain" description="EF-hand" evidence="1">
    <location>
        <begin position="635"/>
        <end position="670"/>
    </location>
</feature>
<protein>
    <recommendedName>
        <fullName evidence="1">EF-hand domain-containing protein</fullName>
    </recommendedName>
</protein>
<dbReference type="Gene3D" id="1.10.238.10">
    <property type="entry name" value="EF-hand"/>
    <property type="match status" value="2"/>
</dbReference>
<dbReference type="SUPFAM" id="SSF47473">
    <property type="entry name" value="EF-hand"/>
    <property type="match status" value="1"/>
</dbReference>
<evidence type="ECO:0000259" key="1">
    <source>
        <dbReference type="PROSITE" id="PS50222"/>
    </source>
</evidence>
<organism evidence="2 3">
    <name type="scientific">Phytophthora oleae</name>
    <dbReference type="NCBI Taxonomy" id="2107226"/>
    <lineage>
        <taxon>Eukaryota</taxon>
        <taxon>Sar</taxon>
        <taxon>Stramenopiles</taxon>
        <taxon>Oomycota</taxon>
        <taxon>Peronosporomycetes</taxon>
        <taxon>Peronosporales</taxon>
        <taxon>Peronosporaceae</taxon>
        <taxon>Phytophthora</taxon>
    </lineage>
</organism>
<name>A0ABD3FQV7_9STRA</name>
<proteinExistence type="predicted"/>
<dbReference type="Proteomes" id="UP001632037">
    <property type="component" value="Unassembled WGS sequence"/>
</dbReference>
<keyword evidence="3" id="KW-1185">Reference proteome</keyword>
<dbReference type="AlphaFoldDB" id="A0ABD3FQV7"/>
<dbReference type="PROSITE" id="PS50222">
    <property type="entry name" value="EF_HAND_2"/>
    <property type="match status" value="1"/>
</dbReference>
<sequence length="910" mass="101218">MGVSQSKGGDGGGVRWKLRPLVPHSWVELEQLLLRFQQEAHRRRADPAFQYFMPFPVFQAIVASLCPHNDKTQMLAMFEALDVKQTRKLAVMDFFSGLALLVDAKKPQKLEFVLSLLDNGGLKTLNKCELAMVVSAAARGLKMFAPGADVLQESTMRPLIRRLFGDNDEVLRQTIVNKALADPEILFFMSDLDAGIATSSEELLVQQGKIMRHMAYLDYQALRVTVPDDTGRIASAVAPTSGSSKPIKGQRLMPPSAPTAESCVRKLQSIVCPPPAKGSNQSMRVLSTVEVKKYVDSRTLQRLIKLVSDGGISLSRDEAEVVVSEIGVDQFGLARCGDILRVMKAWAQNHRQEKPEATWEIVGNAIVEGVKTMEKRMHDALAAFGNRATRKLGPTARRRTTAAKGRLLESLQNVLQSADSDDGELQWTLSIQVGKKTPPVQVQTSSLTSKRVGALGVPVDSNIKFRLGIHPPQSGEGITRHKTNVGNEGQVEYESDDSRAEDSDIDTMRLTVSFLLNPEITDEEGIDLASAVEKAVQQDQVWSLFASLWTQCSVTMHSDIRNDGGIQPVMGKYLRVCIEFREDVISQVEECMRTSFAAGIRSVFVLGELNQSLSDIVKAAQTMATLLQSLGKRKNRERAMKMIFDAFDTDQTGEWSLQEFNTFLQAIGKEAFGEASLIEFSSGASTISFDKFLKMYENYQSARLLEMIRQLGIGSLGDIVKGSISITSTLNEPCLKALDVLLSPLHCADVSWKRLLAFIRSTKDFNLELQFSKLSELMEHFTGHAGIRNLVNDPLFVSSFVEQFKEFLQPPHAQHSQERPCRSIFCSLQHEMNKTEQQFEFDDHSKRLPRGTSARRAEGMVLFLKAAKLVKAHVQGPEVLEIRSKSIRIVCELDNVRVTPSKMNEDTDFC</sequence>
<evidence type="ECO:0000313" key="2">
    <source>
        <dbReference type="EMBL" id="KAL3668257.1"/>
    </source>
</evidence>
<accession>A0ABD3FQV7</accession>
<dbReference type="EMBL" id="JBIMZQ010000011">
    <property type="protein sequence ID" value="KAL3668257.1"/>
    <property type="molecule type" value="Genomic_DNA"/>
</dbReference>